<evidence type="ECO:0000313" key="2">
    <source>
        <dbReference type="Proteomes" id="UP001497392"/>
    </source>
</evidence>
<reference evidence="1 2" key="1">
    <citation type="submission" date="2024-06" db="EMBL/GenBank/DDBJ databases">
        <authorList>
            <person name="Kraege A."/>
            <person name="Thomma B."/>
        </authorList>
    </citation>
    <scope>NUCLEOTIDE SEQUENCE [LARGE SCALE GENOMIC DNA]</scope>
</reference>
<sequence length="376" mass="41822">MEERTARPGPSCSAALKLNGVKRPQAAADDQPLNAGLHASQLCDNRLSGAEALHEWVNIELLKALDKDAEQFDEQGCHKDAEMMRSAARRLRERISLTQAGDAPPAQDPDPVAQWRERSFWETVVFLQKEAQRKAVPVSMGKLDTRQWLEMQSATLLDIAIAEELPVTRAPPVPDYFWVDSDKRIQCERHIHHLRKVVRSSSSETEWVNAARDYPELLSCHTLGYNITAASDLIAVNCSAIRDGLPQSGIRLLMDIKQGIAASDVNQAQARLLLGNLHSPESRPALVLTDMNDEWHAIWLDGSTIYQHTFASRGRAVGFIDDLLAGRFETCGDISQTSFAKRRHIDDRLCDSCARDAAFAQQVEALGVRSPTPSWA</sequence>
<dbReference type="EMBL" id="CAXHTA020000017">
    <property type="protein sequence ID" value="CAL5227939.1"/>
    <property type="molecule type" value="Genomic_DNA"/>
</dbReference>
<protein>
    <submittedName>
        <fullName evidence="1">G10986 protein</fullName>
    </submittedName>
</protein>
<keyword evidence="2" id="KW-1185">Reference proteome</keyword>
<name>A0ABP1G6R0_9CHLO</name>
<gene>
    <name evidence="1" type="primary">g10986</name>
    <name evidence="1" type="ORF">VP750_LOCUS9845</name>
</gene>
<organism evidence="1 2">
    <name type="scientific">Coccomyxa viridis</name>
    <dbReference type="NCBI Taxonomy" id="1274662"/>
    <lineage>
        <taxon>Eukaryota</taxon>
        <taxon>Viridiplantae</taxon>
        <taxon>Chlorophyta</taxon>
        <taxon>core chlorophytes</taxon>
        <taxon>Trebouxiophyceae</taxon>
        <taxon>Trebouxiophyceae incertae sedis</taxon>
        <taxon>Coccomyxaceae</taxon>
        <taxon>Coccomyxa</taxon>
    </lineage>
</organism>
<accession>A0ABP1G6R0</accession>
<evidence type="ECO:0000313" key="1">
    <source>
        <dbReference type="EMBL" id="CAL5227939.1"/>
    </source>
</evidence>
<dbReference type="Proteomes" id="UP001497392">
    <property type="component" value="Unassembled WGS sequence"/>
</dbReference>
<comment type="caution">
    <text evidence="1">The sequence shown here is derived from an EMBL/GenBank/DDBJ whole genome shotgun (WGS) entry which is preliminary data.</text>
</comment>
<proteinExistence type="predicted"/>